<gene>
    <name evidence="1" type="ORF">DPMN_080696</name>
</gene>
<reference evidence="1" key="1">
    <citation type="journal article" date="2019" name="bioRxiv">
        <title>The Genome of the Zebra Mussel, Dreissena polymorpha: A Resource for Invasive Species Research.</title>
        <authorList>
            <person name="McCartney M.A."/>
            <person name="Auch B."/>
            <person name="Kono T."/>
            <person name="Mallez S."/>
            <person name="Zhang Y."/>
            <person name="Obille A."/>
            <person name="Becker A."/>
            <person name="Abrahante J.E."/>
            <person name="Garbe J."/>
            <person name="Badalamenti J.P."/>
            <person name="Herman A."/>
            <person name="Mangelson H."/>
            <person name="Liachko I."/>
            <person name="Sullivan S."/>
            <person name="Sone E.D."/>
            <person name="Koren S."/>
            <person name="Silverstein K.A.T."/>
            <person name="Beckman K.B."/>
            <person name="Gohl D.M."/>
        </authorList>
    </citation>
    <scope>NUCLEOTIDE SEQUENCE</scope>
    <source>
        <strain evidence="1">Duluth1</strain>
        <tissue evidence="1">Whole animal</tissue>
    </source>
</reference>
<name>A0A9D4BR60_DREPO</name>
<dbReference type="EMBL" id="JAIWYP010000015">
    <property type="protein sequence ID" value="KAH3705619.1"/>
    <property type="molecule type" value="Genomic_DNA"/>
</dbReference>
<accession>A0A9D4BR60</accession>
<organism evidence="1 2">
    <name type="scientific">Dreissena polymorpha</name>
    <name type="common">Zebra mussel</name>
    <name type="synonym">Mytilus polymorpha</name>
    <dbReference type="NCBI Taxonomy" id="45954"/>
    <lineage>
        <taxon>Eukaryota</taxon>
        <taxon>Metazoa</taxon>
        <taxon>Spiralia</taxon>
        <taxon>Lophotrochozoa</taxon>
        <taxon>Mollusca</taxon>
        <taxon>Bivalvia</taxon>
        <taxon>Autobranchia</taxon>
        <taxon>Heteroconchia</taxon>
        <taxon>Euheterodonta</taxon>
        <taxon>Imparidentia</taxon>
        <taxon>Neoheterodontei</taxon>
        <taxon>Myida</taxon>
        <taxon>Dreissenoidea</taxon>
        <taxon>Dreissenidae</taxon>
        <taxon>Dreissena</taxon>
    </lineage>
</organism>
<evidence type="ECO:0000313" key="1">
    <source>
        <dbReference type="EMBL" id="KAH3705619.1"/>
    </source>
</evidence>
<keyword evidence="2" id="KW-1185">Reference proteome</keyword>
<dbReference type="AlphaFoldDB" id="A0A9D4BR60"/>
<comment type="caution">
    <text evidence="1">The sequence shown here is derived from an EMBL/GenBank/DDBJ whole genome shotgun (WGS) entry which is preliminary data.</text>
</comment>
<dbReference type="Proteomes" id="UP000828390">
    <property type="component" value="Unassembled WGS sequence"/>
</dbReference>
<evidence type="ECO:0000313" key="2">
    <source>
        <dbReference type="Proteomes" id="UP000828390"/>
    </source>
</evidence>
<proteinExistence type="predicted"/>
<sequence length="76" mass="8650">MAEGGFGCTDTETGSVPRPISLYSRHSQVNQRLEAFPDTSVRTVVTLRYIIRHWKRSQIHQPVQSSLSELCRECVC</sequence>
<reference evidence="1" key="2">
    <citation type="submission" date="2020-11" db="EMBL/GenBank/DDBJ databases">
        <authorList>
            <person name="McCartney M.A."/>
            <person name="Auch B."/>
            <person name="Kono T."/>
            <person name="Mallez S."/>
            <person name="Becker A."/>
            <person name="Gohl D.M."/>
            <person name="Silverstein K.A.T."/>
            <person name="Koren S."/>
            <person name="Bechman K.B."/>
            <person name="Herman A."/>
            <person name="Abrahante J.E."/>
            <person name="Garbe J."/>
        </authorList>
    </citation>
    <scope>NUCLEOTIDE SEQUENCE</scope>
    <source>
        <strain evidence="1">Duluth1</strain>
        <tissue evidence="1">Whole animal</tissue>
    </source>
</reference>
<protein>
    <submittedName>
        <fullName evidence="1">Uncharacterized protein</fullName>
    </submittedName>
</protein>